<evidence type="ECO:0008006" key="7">
    <source>
        <dbReference type="Google" id="ProtNLM"/>
    </source>
</evidence>
<evidence type="ECO:0000313" key="6">
    <source>
        <dbReference type="Proteomes" id="UP000820818"/>
    </source>
</evidence>
<dbReference type="SUPFAM" id="SSF52047">
    <property type="entry name" value="RNI-like"/>
    <property type="match status" value="1"/>
</dbReference>
<evidence type="ECO:0000313" key="5">
    <source>
        <dbReference type="EMBL" id="KAI9552807.1"/>
    </source>
</evidence>
<name>A0AAD5KI24_9CRUS</name>
<dbReference type="GO" id="GO:0016020">
    <property type="term" value="C:membrane"/>
    <property type="evidence" value="ECO:0007669"/>
    <property type="project" value="TreeGrafter"/>
</dbReference>
<organism evidence="5 6">
    <name type="scientific">Daphnia sinensis</name>
    <dbReference type="NCBI Taxonomy" id="1820382"/>
    <lineage>
        <taxon>Eukaryota</taxon>
        <taxon>Metazoa</taxon>
        <taxon>Ecdysozoa</taxon>
        <taxon>Arthropoda</taxon>
        <taxon>Crustacea</taxon>
        <taxon>Branchiopoda</taxon>
        <taxon>Diplostraca</taxon>
        <taxon>Cladocera</taxon>
        <taxon>Anomopoda</taxon>
        <taxon>Daphniidae</taxon>
        <taxon>Daphnia</taxon>
        <taxon>Daphnia similis group</taxon>
    </lineage>
</organism>
<keyword evidence="2 4" id="KW-0732">Signal</keyword>
<dbReference type="PROSITE" id="PS51450">
    <property type="entry name" value="LRR"/>
    <property type="match status" value="1"/>
</dbReference>
<evidence type="ECO:0000256" key="3">
    <source>
        <dbReference type="ARBA" id="ARBA00022737"/>
    </source>
</evidence>
<feature type="chain" id="PRO_5041982003" description="Membrane glycoprotein lig-1" evidence="4">
    <location>
        <begin position="22"/>
        <end position="422"/>
    </location>
</feature>
<sequence length="422" mass="46733">MANPFILVLTVFVVVAQLSNAQKASCPSSGSSICYCQVSSPGIILDCDAYYNSAESIRAKLEFYKPYGPIMSLRISGIGDYFNYVPDDFLAGNQIPEVKFVCNHGHSTNGNMLLLSSRAFTDSADVCGLTGNVTFSDCNMRDFDSTTLTNCNQLKKLAFMDSHVDKIRNVPTLESLTNFTVYSRSSWSYASQKGLSQITLAPGASLANLTYLDLTGNSLGDDSIEFIPQLRFLQELHLEGNNFTSIANLTNAVDLHTVSMTLNSSAANVSISLPNPRSQYRPLSAKFYSTSSSMVYDVALLEGMFMNDVITFEFKMDEFQEDVFLSPLQSNGLTINLNSNSRITCGCRISWLIRDNRPLLDRVNNGFCLDGRAFDVIPLEEVSCCSTDSLLRRISFLQKENDNLKANQNARRSREEALPLQL</sequence>
<dbReference type="PANTHER" id="PTHR24364:SF18">
    <property type="entry name" value="LP06937P"/>
    <property type="match status" value="1"/>
</dbReference>
<protein>
    <recommendedName>
        <fullName evidence="7">Membrane glycoprotein lig-1</fullName>
    </recommendedName>
</protein>
<dbReference type="PANTHER" id="PTHR24364">
    <property type="entry name" value="LP06937P"/>
    <property type="match status" value="1"/>
</dbReference>
<feature type="signal peptide" evidence="4">
    <location>
        <begin position="1"/>
        <end position="21"/>
    </location>
</feature>
<gene>
    <name evidence="5" type="ORF">GHT06_020687</name>
</gene>
<dbReference type="Gene3D" id="3.80.10.10">
    <property type="entry name" value="Ribonuclease Inhibitor"/>
    <property type="match status" value="1"/>
</dbReference>
<dbReference type="InterPro" id="IPR052286">
    <property type="entry name" value="Wnt_signaling_inhibitor"/>
</dbReference>
<dbReference type="Pfam" id="PF13516">
    <property type="entry name" value="LRR_6"/>
    <property type="match status" value="1"/>
</dbReference>
<keyword evidence="6" id="KW-1185">Reference proteome</keyword>
<reference evidence="5 6" key="1">
    <citation type="submission" date="2022-05" db="EMBL/GenBank/DDBJ databases">
        <title>A multi-omics perspective on studying reproductive biology in Daphnia sinensis.</title>
        <authorList>
            <person name="Jia J."/>
        </authorList>
    </citation>
    <scope>NUCLEOTIDE SEQUENCE [LARGE SCALE GENOMIC DNA]</scope>
    <source>
        <strain evidence="5 6">WSL</strain>
    </source>
</reference>
<dbReference type="InterPro" id="IPR032675">
    <property type="entry name" value="LRR_dom_sf"/>
</dbReference>
<keyword evidence="3" id="KW-0677">Repeat</keyword>
<comment type="caution">
    <text evidence="5">The sequence shown here is derived from an EMBL/GenBank/DDBJ whole genome shotgun (WGS) entry which is preliminary data.</text>
</comment>
<keyword evidence="1" id="KW-0433">Leucine-rich repeat</keyword>
<proteinExistence type="predicted"/>
<evidence type="ECO:0000256" key="1">
    <source>
        <dbReference type="ARBA" id="ARBA00022614"/>
    </source>
</evidence>
<dbReference type="EMBL" id="WJBH02000009">
    <property type="protein sequence ID" value="KAI9552807.1"/>
    <property type="molecule type" value="Genomic_DNA"/>
</dbReference>
<dbReference type="AlphaFoldDB" id="A0AAD5KI24"/>
<dbReference type="InterPro" id="IPR001611">
    <property type="entry name" value="Leu-rich_rpt"/>
</dbReference>
<evidence type="ECO:0000256" key="2">
    <source>
        <dbReference type="ARBA" id="ARBA00022729"/>
    </source>
</evidence>
<accession>A0AAD5KI24</accession>
<evidence type="ECO:0000256" key="4">
    <source>
        <dbReference type="SAM" id="SignalP"/>
    </source>
</evidence>
<dbReference type="Proteomes" id="UP000820818">
    <property type="component" value="Linkage Group LG9"/>
</dbReference>